<evidence type="ECO:0000256" key="2">
    <source>
        <dbReference type="ARBA" id="ARBA00022691"/>
    </source>
</evidence>
<evidence type="ECO:0000313" key="7">
    <source>
        <dbReference type="EMBL" id="MBL3674974.1"/>
    </source>
</evidence>
<dbReference type="SFLD" id="SFLDS00029">
    <property type="entry name" value="Radical_SAM"/>
    <property type="match status" value="1"/>
</dbReference>
<comment type="caution">
    <text evidence="7">The sequence shown here is derived from an EMBL/GenBank/DDBJ whole genome shotgun (WGS) entry which is preliminary data.</text>
</comment>
<protein>
    <submittedName>
        <fullName evidence="7">Radical SAM protein</fullName>
    </submittedName>
</protein>
<proteinExistence type="predicted"/>
<dbReference type="InterPro" id="IPR013785">
    <property type="entry name" value="Aldolase_TIM"/>
</dbReference>
<feature type="domain" description="Radical SAM core" evidence="6">
    <location>
        <begin position="2"/>
        <end position="235"/>
    </location>
</feature>
<keyword evidence="4" id="KW-0408">Iron</keyword>
<keyword evidence="2" id="KW-0949">S-adenosyl-L-methionine</keyword>
<reference evidence="7 8" key="1">
    <citation type="submission" date="2021-01" db="EMBL/GenBank/DDBJ databases">
        <title>011410 draft genome.</title>
        <authorList>
            <person name="Lang L."/>
        </authorList>
    </citation>
    <scope>NUCLEOTIDE SEQUENCE [LARGE SCALE GENOMIC DNA]</scope>
    <source>
        <strain evidence="7 8">KCTC 42845</strain>
    </source>
</reference>
<organism evidence="7 8">
    <name type="scientific">Paracoccus aerius</name>
    <dbReference type="NCBI Taxonomy" id="1915382"/>
    <lineage>
        <taxon>Bacteria</taxon>
        <taxon>Pseudomonadati</taxon>
        <taxon>Pseudomonadota</taxon>
        <taxon>Alphaproteobacteria</taxon>
        <taxon>Rhodobacterales</taxon>
        <taxon>Paracoccaceae</taxon>
        <taxon>Paracoccus</taxon>
    </lineage>
</organism>
<dbReference type="InterPro" id="IPR007197">
    <property type="entry name" value="rSAM"/>
</dbReference>
<evidence type="ECO:0000256" key="3">
    <source>
        <dbReference type="ARBA" id="ARBA00022723"/>
    </source>
</evidence>
<keyword evidence="3" id="KW-0479">Metal-binding</keyword>
<accession>A0ABS1S8C0</accession>
<dbReference type="Gene3D" id="3.20.20.70">
    <property type="entry name" value="Aldolase class I"/>
    <property type="match status" value="1"/>
</dbReference>
<evidence type="ECO:0000259" key="6">
    <source>
        <dbReference type="PROSITE" id="PS51918"/>
    </source>
</evidence>
<dbReference type="RefSeq" id="WP_191312737.1">
    <property type="nucleotide sequence ID" value="NZ_BNCL01000030.1"/>
</dbReference>
<dbReference type="PROSITE" id="PS51918">
    <property type="entry name" value="RADICAL_SAM"/>
    <property type="match status" value="1"/>
</dbReference>
<dbReference type="SFLD" id="SFLDG01067">
    <property type="entry name" value="SPASM/twitch_domain_containing"/>
    <property type="match status" value="1"/>
</dbReference>
<dbReference type="SFLD" id="SFLDG01386">
    <property type="entry name" value="main_SPASM_domain-containing"/>
    <property type="match status" value="1"/>
</dbReference>
<evidence type="ECO:0000256" key="4">
    <source>
        <dbReference type="ARBA" id="ARBA00023004"/>
    </source>
</evidence>
<comment type="cofactor">
    <cofactor evidence="1">
        <name>[4Fe-4S] cluster</name>
        <dbReference type="ChEBI" id="CHEBI:49883"/>
    </cofactor>
</comment>
<dbReference type="CDD" id="cd01335">
    <property type="entry name" value="Radical_SAM"/>
    <property type="match status" value="1"/>
</dbReference>
<evidence type="ECO:0000313" key="8">
    <source>
        <dbReference type="Proteomes" id="UP000644749"/>
    </source>
</evidence>
<gene>
    <name evidence="7" type="ORF">JL111_15950</name>
</gene>
<dbReference type="Proteomes" id="UP000644749">
    <property type="component" value="Unassembled WGS sequence"/>
</dbReference>
<keyword evidence="5" id="KW-0411">Iron-sulfur</keyword>
<keyword evidence="8" id="KW-1185">Reference proteome</keyword>
<dbReference type="PROSITE" id="PS50007">
    <property type="entry name" value="PIPLC_X_DOMAIN"/>
    <property type="match status" value="1"/>
</dbReference>
<dbReference type="SUPFAM" id="SSF102114">
    <property type="entry name" value="Radical SAM enzymes"/>
    <property type="match status" value="1"/>
</dbReference>
<sequence>MNSPRQHRSIDIVAKITERCNLACTYCYFFFGGDETWLRHSAVMKPDTIEALARFLAQGARELELDDIFLGLHGGEPLLMKKPAFDAMCSRLRQGLPDHTRLYLGVQTNGMLIDDDWIDLFQKHGVSVGISLDGPAAINDKARIDKKGNGSHARVIKGLRIAQQAAREGRIAAPGCLCVIDPDQEPETIFDHLIGELGFASLDFLLPREGHDTTMPIDAAKWRSFMRRLVAHWTDPATPDVHMRILSEPLTGMIADEGVAWRDMRLGNRHNIITVTSDGELGPDDNLKGQDLRFQETGMTVANTSLRDFVSSPLWKEIVRGADTIPARCANCDWQRICGGGEIFNRYGRASGFNRESVFCDALDEAYLALAQYAVDHGIPTSEIATRLSGVRTHWARDFMDHAPAAVTNGTPT</sequence>
<dbReference type="SFLD" id="SFLDG01072">
    <property type="entry name" value="dehydrogenase_like"/>
    <property type="match status" value="1"/>
</dbReference>
<dbReference type="PANTHER" id="PTHR43273">
    <property type="entry name" value="ANAEROBIC SULFATASE-MATURATING ENZYME HOMOLOG ASLB-RELATED"/>
    <property type="match status" value="1"/>
</dbReference>
<dbReference type="Pfam" id="PF04055">
    <property type="entry name" value="Radical_SAM"/>
    <property type="match status" value="1"/>
</dbReference>
<name>A0ABS1S8C0_9RHOB</name>
<dbReference type="EMBL" id="JAESHT010000016">
    <property type="protein sequence ID" value="MBL3674974.1"/>
    <property type="molecule type" value="Genomic_DNA"/>
</dbReference>
<dbReference type="InterPro" id="IPR058240">
    <property type="entry name" value="rSAM_sf"/>
</dbReference>
<dbReference type="InterPro" id="IPR023867">
    <property type="entry name" value="Sulphatase_maturase_rSAM"/>
</dbReference>
<evidence type="ECO:0000256" key="5">
    <source>
        <dbReference type="ARBA" id="ARBA00023014"/>
    </source>
</evidence>
<evidence type="ECO:0000256" key="1">
    <source>
        <dbReference type="ARBA" id="ARBA00001966"/>
    </source>
</evidence>
<dbReference type="PANTHER" id="PTHR43273:SF8">
    <property type="entry name" value="RADICAL SAM DOMAIN PROTEIN"/>
    <property type="match status" value="1"/>
</dbReference>